<evidence type="ECO:0000313" key="1">
    <source>
        <dbReference type="EMBL" id="KII75047.1"/>
    </source>
</evidence>
<keyword evidence="2" id="KW-1185">Reference proteome</keyword>
<gene>
    <name evidence="1" type="ORF">RF11_04397</name>
</gene>
<organism evidence="1 2">
    <name type="scientific">Thelohanellus kitauei</name>
    <name type="common">Myxosporean</name>
    <dbReference type="NCBI Taxonomy" id="669202"/>
    <lineage>
        <taxon>Eukaryota</taxon>
        <taxon>Metazoa</taxon>
        <taxon>Cnidaria</taxon>
        <taxon>Myxozoa</taxon>
        <taxon>Myxosporea</taxon>
        <taxon>Bivalvulida</taxon>
        <taxon>Platysporina</taxon>
        <taxon>Myxobolidae</taxon>
        <taxon>Thelohanellus</taxon>
    </lineage>
</organism>
<dbReference type="Proteomes" id="UP000031668">
    <property type="component" value="Unassembled WGS sequence"/>
</dbReference>
<reference evidence="1 2" key="1">
    <citation type="journal article" date="2014" name="Genome Biol. Evol.">
        <title>The genome of the myxosporean Thelohanellus kitauei shows adaptations to nutrient acquisition within its fish host.</title>
        <authorList>
            <person name="Yang Y."/>
            <person name="Xiong J."/>
            <person name="Zhou Z."/>
            <person name="Huo F."/>
            <person name="Miao W."/>
            <person name="Ran C."/>
            <person name="Liu Y."/>
            <person name="Zhang J."/>
            <person name="Feng J."/>
            <person name="Wang M."/>
            <person name="Wang M."/>
            <person name="Wang L."/>
            <person name="Yao B."/>
        </authorList>
    </citation>
    <scope>NUCLEOTIDE SEQUENCE [LARGE SCALE GENOMIC DNA]</scope>
    <source>
        <strain evidence="1">Wuqing</strain>
    </source>
</reference>
<protein>
    <submittedName>
        <fullName evidence="1">Uncharacterized protein</fullName>
    </submittedName>
</protein>
<dbReference type="AlphaFoldDB" id="A0A0C2NLZ5"/>
<accession>A0A0C2NLZ5</accession>
<dbReference type="EMBL" id="JWZT01000056">
    <property type="protein sequence ID" value="KII75047.1"/>
    <property type="molecule type" value="Genomic_DNA"/>
</dbReference>
<comment type="caution">
    <text evidence="1">The sequence shown here is derived from an EMBL/GenBank/DDBJ whole genome shotgun (WGS) entry which is preliminary data.</text>
</comment>
<sequence>MAYILEYVDRRKIYYCLEIDEQTFAPVYIDIKYFIVEKLHCMIDDMNNYMKSFLVDPKRCEGCSEQDLAEKISNTKNKHDCTLPTNQSFRLLDLKEFLISNTIINPQNPKLIIPLKCNLDLIAKDYRYIIDNQERIMAKLNDCVKNISQTSSKSCFDKAESLACIKNDVSNEEELEEHGDDFVEDNSLYMEHNSFATLIVKCLMARKPNLIISKTANEQKHEILAEQEHKTDMLAEKEHRT</sequence>
<evidence type="ECO:0000313" key="2">
    <source>
        <dbReference type="Proteomes" id="UP000031668"/>
    </source>
</evidence>
<name>A0A0C2NLZ5_THEKT</name>
<proteinExistence type="predicted"/>